<proteinExistence type="predicted"/>
<reference evidence="3" key="1">
    <citation type="submission" date="2025-08" db="UniProtKB">
        <authorList>
            <consortium name="RefSeq"/>
        </authorList>
    </citation>
    <scope>IDENTIFICATION</scope>
    <source>
        <tissue evidence="3">Seedling</tissue>
    </source>
</reference>
<dbReference type="GeneID" id="107406436"/>
<dbReference type="FunCoup" id="A0A6P3Z4I8">
    <property type="interactions" value="43"/>
</dbReference>
<dbReference type="InParanoid" id="A0A6P3Z4I8"/>
<accession>A0A6P3Z4I8</accession>
<dbReference type="PANTHER" id="PTHR35290">
    <property type="entry name" value="PROTEIN CASPARIAN STRIP INTEGRITY FACTOR 1-RELATED"/>
    <property type="match status" value="1"/>
</dbReference>
<evidence type="ECO:0000313" key="2">
    <source>
        <dbReference type="Proteomes" id="UP001652623"/>
    </source>
</evidence>
<dbReference type="Proteomes" id="UP001652623">
    <property type="component" value="Chromosome 9"/>
</dbReference>
<dbReference type="PANTHER" id="PTHR35290:SF2">
    <property type="entry name" value="PROTEIN CASPARIAN STRIP INTEGRITY FACTOR 1"/>
    <property type="match status" value="1"/>
</dbReference>
<dbReference type="RefSeq" id="XP_015869042.3">
    <property type="nucleotide sequence ID" value="XM_016013556.4"/>
</dbReference>
<protein>
    <submittedName>
        <fullName evidence="3">Protein CASPARIAN STRIP INTEGRITY FACTOR 1</fullName>
    </submittedName>
</protein>
<dbReference type="InterPro" id="IPR038974">
    <property type="entry name" value="CIF1/2"/>
</dbReference>
<evidence type="ECO:0000313" key="3">
    <source>
        <dbReference type="RefSeq" id="XP_015869042.3"/>
    </source>
</evidence>
<dbReference type="AlphaFoldDB" id="A0A6P3Z4I8"/>
<gene>
    <name evidence="3" type="primary">LOC107406436</name>
</gene>
<keyword evidence="1" id="KW-0732">Signal</keyword>
<feature type="signal peptide" evidence="1">
    <location>
        <begin position="1"/>
        <end position="28"/>
    </location>
</feature>
<feature type="chain" id="PRO_5027649656" evidence="1">
    <location>
        <begin position="29"/>
        <end position="101"/>
    </location>
</feature>
<name>A0A6P3Z4I8_ZIZJJ</name>
<organism evidence="2 3">
    <name type="scientific">Ziziphus jujuba</name>
    <name type="common">Chinese jujube</name>
    <name type="synonym">Ziziphus sativa</name>
    <dbReference type="NCBI Taxonomy" id="326968"/>
    <lineage>
        <taxon>Eukaryota</taxon>
        <taxon>Viridiplantae</taxon>
        <taxon>Streptophyta</taxon>
        <taxon>Embryophyta</taxon>
        <taxon>Tracheophyta</taxon>
        <taxon>Spermatophyta</taxon>
        <taxon>Magnoliopsida</taxon>
        <taxon>eudicotyledons</taxon>
        <taxon>Gunneridae</taxon>
        <taxon>Pentapetalae</taxon>
        <taxon>rosids</taxon>
        <taxon>fabids</taxon>
        <taxon>Rosales</taxon>
        <taxon>Rhamnaceae</taxon>
        <taxon>Paliureae</taxon>
        <taxon>Ziziphus</taxon>
    </lineage>
</organism>
<sequence>MKGIMVLKQFSFVFLLISGSLLSSTSLAGRHFKSVNKCDKSVALDGTDEVDILGSVDQKEADQDQIRSTIHERLLRVNTKDYGRYDPAPALVKPPFKLIPN</sequence>
<evidence type="ECO:0000256" key="1">
    <source>
        <dbReference type="SAM" id="SignalP"/>
    </source>
</evidence>
<dbReference type="KEGG" id="zju:107406436"/>
<keyword evidence="2" id="KW-1185">Reference proteome</keyword>